<dbReference type="Proteomes" id="UP001497497">
    <property type="component" value="Unassembled WGS sequence"/>
</dbReference>
<dbReference type="Gene3D" id="3.40.50.150">
    <property type="entry name" value="Vaccinia Virus protein VP39"/>
    <property type="match status" value="1"/>
</dbReference>
<dbReference type="AlphaFoldDB" id="A0AAV2IIJ2"/>
<keyword evidence="4" id="KW-1185">Reference proteome</keyword>
<dbReference type="EMBL" id="CAXITT010000648">
    <property type="protein sequence ID" value="CAL1544808.1"/>
    <property type="molecule type" value="Genomic_DNA"/>
</dbReference>
<sequence>MTPEDDGGEMKLQRVLNTYLPSTIRNHRLALGLLACISIGSVLLIGHSLRYELTPMSFCQSEVNLRSDSLNQSGIHVIPSTPQKRHGAVAVGEDDVTDNECVEVFTPDKSGRMLICIHDPKRDLMVSAHLKNEGSWEPENVEAMYQAHQMFPDLALVDLGCNVGVFTLPAARMGMEVVAVDAMLKSLKLLQRSLLINGLSCHVTLIHNALHRKRQQMRLAVDPSNIGGSSVVDILEFRRDKIPKSQFVDAICLDDLVPLVAGRRVFLKIDLEGNEAAVLECAHEFFTRVDVKIVLIEWMYYRHNDEGSGKVKKFLTSYGMMPTWGVDPDRLIDLHASHSWPDNVFWMKVGAPS</sequence>
<evidence type="ECO:0000256" key="1">
    <source>
        <dbReference type="SAM" id="Phobius"/>
    </source>
</evidence>
<dbReference type="InterPro" id="IPR029063">
    <property type="entry name" value="SAM-dependent_MTases_sf"/>
</dbReference>
<accession>A0AAV2IIJ2</accession>
<dbReference type="NCBIfam" id="TIGR01444">
    <property type="entry name" value="fkbM_fam"/>
    <property type="match status" value="1"/>
</dbReference>
<protein>
    <recommendedName>
        <fullName evidence="2">Methyltransferase FkbM domain-containing protein</fullName>
    </recommendedName>
</protein>
<dbReference type="InterPro" id="IPR052514">
    <property type="entry name" value="SAM-dependent_MTase"/>
</dbReference>
<proteinExistence type="predicted"/>
<evidence type="ECO:0000313" key="4">
    <source>
        <dbReference type="Proteomes" id="UP001497497"/>
    </source>
</evidence>
<organism evidence="3 4">
    <name type="scientific">Lymnaea stagnalis</name>
    <name type="common">Great pond snail</name>
    <name type="synonym">Helix stagnalis</name>
    <dbReference type="NCBI Taxonomy" id="6523"/>
    <lineage>
        <taxon>Eukaryota</taxon>
        <taxon>Metazoa</taxon>
        <taxon>Spiralia</taxon>
        <taxon>Lophotrochozoa</taxon>
        <taxon>Mollusca</taxon>
        <taxon>Gastropoda</taxon>
        <taxon>Heterobranchia</taxon>
        <taxon>Euthyneura</taxon>
        <taxon>Panpulmonata</taxon>
        <taxon>Hygrophila</taxon>
        <taxon>Lymnaeoidea</taxon>
        <taxon>Lymnaeidae</taxon>
        <taxon>Lymnaea</taxon>
    </lineage>
</organism>
<evidence type="ECO:0000313" key="3">
    <source>
        <dbReference type="EMBL" id="CAL1544808.1"/>
    </source>
</evidence>
<keyword evidence="1" id="KW-1133">Transmembrane helix</keyword>
<dbReference type="PANTHER" id="PTHR34203:SF15">
    <property type="entry name" value="SLL1173 PROTEIN"/>
    <property type="match status" value="1"/>
</dbReference>
<dbReference type="Pfam" id="PF05050">
    <property type="entry name" value="Methyltransf_21"/>
    <property type="match status" value="1"/>
</dbReference>
<comment type="caution">
    <text evidence="3">The sequence shown here is derived from an EMBL/GenBank/DDBJ whole genome shotgun (WGS) entry which is preliminary data.</text>
</comment>
<evidence type="ECO:0000259" key="2">
    <source>
        <dbReference type="Pfam" id="PF05050"/>
    </source>
</evidence>
<name>A0AAV2IIJ2_LYMST</name>
<feature type="domain" description="Methyltransferase FkbM" evidence="2">
    <location>
        <begin position="174"/>
        <end position="318"/>
    </location>
</feature>
<keyword evidence="1" id="KW-0812">Transmembrane</keyword>
<dbReference type="InterPro" id="IPR006342">
    <property type="entry name" value="FkbM_mtfrase"/>
</dbReference>
<keyword evidence="1" id="KW-0472">Membrane</keyword>
<feature type="transmembrane region" description="Helical" evidence="1">
    <location>
        <begin position="29"/>
        <end position="49"/>
    </location>
</feature>
<reference evidence="3 4" key="1">
    <citation type="submission" date="2024-04" db="EMBL/GenBank/DDBJ databases">
        <authorList>
            <consortium name="Genoscope - CEA"/>
            <person name="William W."/>
        </authorList>
    </citation>
    <scope>NUCLEOTIDE SEQUENCE [LARGE SCALE GENOMIC DNA]</scope>
</reference>
<dbReference type="PANTHER" id="PTHR34203">
    <property type="entry name" value="METHYLTRANSFERASE, FKBM FAMILY PROTEIN"/>
    <property type="match status" value="1"/>
</dbReference>
<gene>
    <name evidence="3" type="ORF">GSLYS_00018291001</name>
</gene>
<dbReference type="SUPFAM" id="SSF53335">
    <property type="entry name" value="S-adenosyl-L-methionine-dependent methyltransferases"/>
    <property type="match status" value="1"/>
</dbReference>